<proteinExistence type="predicted"/>
<dbReference type="SUPFAM" id="SSF50370">
    <property type="entry name" value="Ricin B-like lectins"/>
    <property type="match status" value="1"/>
</dbReference>
<evidence type="ECO:0000259" key="2">
    <source>
        <dbReference type="SMART" id="SM00458"/>
    </source>
</evidence>
<dbReference type="Pfam" id="PF14200">
    <property type="entry name" value="RicinB_lectin_2"/>
    <property type="match status" value="1"/>
</dbReference>
<dbReference type="InterPro" id="IPR025975">
    <property type="entry name" value="Polysacc_lyase"/>
</dbReference>
<dbReference type="EMBL" id="PQWO01000038">
    <property type="protein sequence ID" value="PZD70431.1"/>
    <property type="molecule type" value="Genomic_DNA"/>
</dbReference>
<dbReference type="AlphaFoldDB" id="A0A2W1JMC8"/>
<dbReference type="Pfam" id="PF14099">
    <property type="entry name" value="Polysacc_lyase"/>
    <property type="match status" value="1"/>
</dbReference>
<dbReference type="Gene3D" id="2.60.120.200">
    <property type="match status" value="1"/>
</dbReference>
<sequence>MSVDAEGASIRSRRDGKDNYVKNSVDGDLIDNSLVLEGQVHGHARPPAISTTEYRQGSHSLMFQVLPNNRGKERSELWFEGSRTGRKSRRKPFDPSFTGGSRTSVIPWGEERYTAFSFKLPTDYQVGSGLFITQFWQVSPKGPPASLLLYRKDGRLKGTLQILNDRGMQIVDRFTVKRGVWHDVILNYKFSLNPSEGFMQAWVRPVTNKQYRRLKRYQGAIGFTSNSKRRSKGLFHKFGIYRPGKDSRKQTVFFDEVRNARPSPNIFYELDPSFINPRQFYVLKNLGANAALSVPNSSQTITSGSSAILSAASRRGWQFIYVEDGYYQLLSSGKALEAKQGSSQTWNDGDPVQLTDRTDQPSQHWYLIDQGKGNYQIINRASRLSLAGSPGTSDGQLVQLARPTTQAPQLWRFGS</sequence>
<name>A0A2W1JMC8_9CYAN</name>
<reference evidence="3 4" key="1">
    <citation type="journal article" date="2018" name="Sci. Rep.">
        <title>A novel species of the marine cyanobacterium Acaryochloris with a unique pigment content and lifestyle.</title>
        <authorList>
            <person name="Partensky F."/>
            <person name="Six C."/>
            <person name="Ratin M."/>
            <person name="Garczarek L."/>
            <person name="Vaulot D."/>
            <person name="Probert I."/>
            <person name="Calteau A."/>
            <person name="Gourvil P."/>
            <person name="Marie D."/>
            <person name="Grebert T."/>
            <person name="Bouchier C."/>
            <person name="Le Panse S."/>
            <person name="Gachenot M."/>
            <person name="Rodriguez F."/>
            <person name="Garrido J.L."/>
        </authorList>
    </citation>
    <scope>NUCLEOTIDE SEQUENCE [LARGE SCALE GENOMIC DNA]</scope>
    <source>
        <strain evidence="3 4">RCC1774</strain>
    </source>
</reference>
<dbReference type="Proteomes" id="UP000248857">
    <property type="component" value="Unassembled WGS sequence"/>
</dbReference>
<comment type="caution">
    <text evidence="3">The sequence shown here is derived from an EMBL/GenBank/DDBJ whole genome shotgun (WGS) entry which is preliminary data.</text>
</comment>
<evidence type="ECO:0000313" key="3">
    <source>
        <dbReference type="EMBL" id="PZD70431.1"/>
    </source>
</evidence>
<feature type="domain" description="Ricin B lectin" evidence="2">
    <location>
        <begin position="278"/>
        <end position="414"/>
    </location>
</feature>
<dbReference type="InterPro" id="IPR000772">
    <property type="entry name" value="Ricin_B_lectin"/>
</dbReference>
<gene>
    <name evidence="3" type="ORF">C1752_12985</name>
</gene>
<keyword evidence="4" id="KW-1185">Reference proteome</keyword>
<evidence type="ECO:0000256" key="1">
    <source>
        <dbReference type="SAM" id="MobiDB-lite"/>
    </source>
</evidence>
<organism evidence="3 4">
    <name type="scientific">Acaryochloris thomasi RCC1774</name>
    <dbReference type="NCBI Taxonomy" id="1764569"/>
    <lineage>
        <taxon>Bacteria</taxon>
        <taxon>Bacillati</taxon>
        <taxon>Cyanobacteriota</taxon>
        <taxon>Cyanophyceae</taxon>
        <taxon>Acaryochloridales</taxon>
        <taxon>Acaryochloridaceae</taxon>
        <taxon>Acaryochloris</taxon>
        <taxon>Acaryochloris thomasi</taxon>
    </lineage>
</organism>
<dbReference type="InterPro" id="IPR035992">
    <property type="entry name" value="Ricin_B-like_lectins"/>
</dbReference>
<protein>
    <recommendedName>
        <fullName evidence="2">Ricin B lectin domain-containing protein</fullName>
    </recommendedName>
</protein>
<dbReference type="Gene3D" id="2.80.10.50">
    <property type="match status" value="1"/>
</dbReference>
<feature type="region of interest" description="Disordered" evidence="1">
    <location>
        <begin position="1"/>
        <end position="23"/>
    </location>
</feature>
<dbReference type="CDD" id="cd00161">
    <property type="entry name" value="beta-trefoil_Ricin-like"/>
    <property type="match status" value="1"/>
</dbReference>
<dbReference type="SMART" id="SM00458">
    <property type="entry name" value="RICIN"/>
    <property type="match status" value="1"/>
</dbReference>
<evidence type="ECO:0000313" key="4">
    <source>
        <dbReference type="Proteomes" id="UP000248857"/>
    </source>
</evidence>
<accession>A0A2W1JMC8</accession>